<dbReference type="EMBL" id="JACHHI010000006">
    <property type="protein sequence ID" value="MBB6478194.1"/>
    <property type="molecule type" value="Genomic_DNA"/>
</dbReference>
<dbReference type="GO" id="GO:0003924">
    <property type="term" value="F:GTPase activity"/>
    <property type="evidence" value="ECO:0007669"/>
    <property type="project" value="InterPro"/>
</dbReference>
<evidence type="ECO:0000256" key="2">
    <source>
        <dbReference type="ARBA" id="ARBA00022741"/>
    </source>
</evidence>
<organism evidence="6 7">
    <name type="scientific">Negativicoccus succinicivorans</name>
    <dbReference type="NCBI Taxonomy" id="620903"/>
    <lineage>
        <taxon>Bacteria</taxon>
        <taxon>Bacillati</taxon>
        <taxon>Bacillota</taxon>
        <taxon>Negativicutes</taxon>
        <taxon>Veillonellales</taxon>
        <taxon>Veillonellaceae</taxon>
        <taxon>Negativicoccus</taxon>
    </lineage>
</organism>
<dbReference type="InterPro" id="IPR005129">
    <property type="entry name" value="GTPase_ArgK"/>
</dbReference>
<evidence type="ECO:0000256" key="4">
    <source>
        <dbReference type="ARBA" id="ARBA00023134"/>
    </source>
</evidence>
<keyword evidence="7" id="KW-1185">Reference proteome</keyword>
<sequence>MDLMKEFWNGSRLALARSISAVENEADGYVDILREIYSHTGNARIIGITGAPGAGKSTLTDKLVKYFRKQGKTVGIVAVDPTSPFSGGAILGDRIRMNDLTLDEGVFIRSMGTRGSLGGLSKKTADTVKLMDAFGMDVVLIETVGVGQSEVDIVKNADTTLVVLVPGLGDDIQAIKAGILEIGDVFAINKCDRDGADRLNVEIEMMLDLNSEEVDWRPPIKRTIASRDEGVEDVIEAMDEHREFLEESGLLQERRHERTVNEIIAMVKEQISRHVMEKVTSSGEFDNYVEQVYARKVDPYTVVESIVAKAIK</sequence>
<dbReference type="Proteomes" id="UP000591941">
    <property type="component" value="Unassembled WGS sequence"/>
</dbReference>
<evidence type="ECO:0000256" key="5">
    <source>
        <dbReference type="ARBA" id="ARBA00023186"/>
    </source>
</evidence>
<dbReference type="GO" id="GO:0005525">
    <property type="term" value="F:GTP binding"/>
    <property type="evidence" value="ECO:0007669"/>
    <property type="project" value="UniProtKB-KW"/>
</dbReference>
<dbReference type="AlphaFoldDB" id="A0A841QZU7"/>
<dbReference type="EC" id="2.7.-.-" evidence="6"/>
<evidence type="ECO:0000313" key="7">
    <source>
        <dbReference type="Proteomes" id="UP000591941"/>
    </source>
</evidence>
<dbReference type="PANTHER" id="PTHR43087">
    <property type="entry name" value="LYSINE/ARGININE/ORNITHINE TRANSPORT SYSTEM KINASE"/>
    <property type="match status" value="1"/>
</dbReference>
<dbReference type="SUPFAM" id="SSF52540">
    <property type="entry name" value="P-loop containing nucleoside triphosphate hydrolases"/>
    <property type="match status" value="1"/>
</dbReference>
<dbReference type="CDD" id="cd03114">
    <property type="entry name" value="MMAA-like"/>
    <property type="match status" value="1"/>
</dbReference>
<comment type="similarity">
    <text evidence="1">Belongs to the SIMIBI class G3E GTPase family. ArgK/MeaB subfamily.</text>
</comment>
<proteinExistence type="inferred from homology"/>
<evidence type="ECO:0000313" key="6">
    <source>
        <dbReference type="EMBL" id="MBB6478194.1"/>
    </source>
</evidence>
<accession>A0A841QZU7</accession>
<keyword evidence="4" id="KW-0342">GTP-binding</keyword>
<keyword evidence="6" id="KW-0808">Transferase</keyword>
<keyword evidence="3" id="KW-0378">Hydrolase</keyword>
<dbReference type="RefSeq" id="WP_024048709.1">
    <property type="nucleotide sequence ID" value="NZ_CABWNB010000002.1"/>
</dbReference>
<gene>
    <name evidence="6" type="ORF">HNR45_001264</name>
</gene>
<dbReference type="Pfam" id="PF03308">
    <property type="entry name" value="MeaB"/>
    <property type="match status" value="1"/>
</dbReference>
<dbReference type="GO" id="GO:0016301">
    <property type="term" value="F:kinase activity"/>
    <property type="evidence" value="ECO:0007669"/>
    <property type="project" value="UniProtKB-KW"/>
</dbReference>
<reference evidence="6 7" key="1">
    <citation type="submission" date="2020-08" db="EMBL/GenBank/DDBJ databases">
        <title>Genomic Encyclopedia of Type Strains, Phase IV (KMG-IV): sequencing the most valuable type-strain genomes for metagenomic binning, comparative biology and taxonomic classification.</title>
        <authorList>
            <person name="Goeker M."/>
        </authorList>
    </citation>
    <scope>NUCLEOTIDE SEQUENCE [LARGE SCALE GENOMIC DNA]</scope>
    <source>
        <strain evidence="6 7">DSM 21255</strain>
    </source>
</reference>
<protein>
    <submittedName>
        <fullName evidence="6">LAO/AO transport system kinase</fullName>
        <ecNumber evidence="6">2.7.-.-</ecNumber>
    </submittedName>
</protein>
<dbReference type="GeneID" id="93486518"/>
<evidence type="ECO:0000256" key="3">
    <source>
        <dbReference type="ARBA" id="ARBA00022801"/>
    </source>
</evidence>
<dbReference type="OrthoDB" id="9778292at2"/>
<dbReference type="InterPro" id="IPR027417">
    <property type="entry name" value="P-loop_NTPase"/>
</dbReference>
<name>A0A841QZU7_9FIRM</name>
<dbReference type="InterPro" id="IPR052040">
    <property type="entry name" value="GTPase/Isobutyryl-CoA_mutase"/>
</dbReference>
<evidence type="ECO:0000256" key="1">
    <source>
        <dbReference type="ARBA" id="ARBA00009625"/>
    </source>
</evidence>
<keyword evidence="5" id="KW-0143">Chaperone</keyword>
<comment type="caution">
    <text evidence="6">The sequence shown here is derived from an EMBL/GenBank/DDBJ whole genome shotgun (WGS) entry which is preliminary data.</text>
</comment>
<dbReference type="NCBIfam" id="TIGR00750">
    <property type="entry name" value="lao"/>
    <property type="match status" value="1"/>
</dbReference>
<dbReference type="Gene3D" id="3.40.50.300">
    <property type="entry name" value="P-loop containing nucleotide triphosphate hydrolases"/>
    <property type="match status" value="1"/>
</dbReference>
<keyword evidence="6" id="KW-0418">Kinase</keyword>
<keyword evidence="2" id="KW-0547">Nucleotide-binding</keyword>
<dbReference type="PANTHER" id="PTHR43087:SF1">
    <property type="entry name" value="LAO_AO TRANSPORT SYSTEM ATPASE"/>
    <property type="match status" value="1"/>
</dbReference>